<dbReference type="EMBL" id="GL348718">
    <property type="protein sequence ID" value="EFH47384.1"/>
    <property type="molecule type" value="Genomic_DNA"/>
</dbReference>
<evidence type="ECO:0000313" key="2">
    <source>
        <dbReference type="Proteomes" id="UP000008694"/>
    </source>
</evidence>
<keyword evidence="2" id="KW-1185">Reference proteome</keyword>
<dbReference type="HOGENOM" id="CLU_2657836_0_0_1"/>
<dbReference type="Proteomes" id="UP000008694">
    <property type="component" value="Unassembled WGS sequence"/>
</dbReference>
<dbReference type="AlphaFoldDB" id="D7LY78"/>
<sequence>MVGEDRGCGIFTPPIEEISVAVAMESEDSYCDYRRSIKKMVMCHFLSFEVYFRPKVYGVPVSLSSFANIQISSFVS</sequence>
<dbReference type="Gramene" id="scaffold_600444.1">
    <property type="protein sequence ID" value="scaffold_600444.1"/>
    <property type="gene ID" value="scaffold_600444.1"/>
</dbReference>
<reference evidence="2" key="1">
    <citation type="journal article" date="2011" name="Nat. Genet.">
        <title>The Arabidopsis lyrata genome sequence and the basis of rapid genome size change.</title>
        <authorList>
            <person name="Hu T.T."/>
            <person name="Pattyn P."/>
            <person name="Bakker E.G."/>
            <person name="Cao J."/>
            <person name="Cheng J.-F."/>
            <person name="Clark R.M."/>
            <person name="Fahlgren N."/>
            <person name="Fawcett J.A."/>
            <person name="Grimwood J."/>
            <person name="Gundlach H."/>
            <person name="Haberer G."/>
            <person name="Hollister J.D."/>
            <person name="Ossowski S."/>
            <person name="Ottilar R.P."/>
            <person name="Salamov A.A."/>
            <person name="Schneeberger K."/>
            <person name="Spannagl M."/>
            <person name="Wang X."/>
            <person name="Yang L."/>
            <person name="Nasrallah M.E."/>
            <person name="Bergelson J."/>
            <person name="Carrington J.C."/>
            <person name="Gaut B.S."/>
            <person name="Schmutz J."/>
            <person name="Mayer K.F.X."/>
            <person name="Van de Peer Y."/>
            <person name="Grigoriev I.V."/>
            <person name="Nordborg M."/>
            <person name="Weigel D."/>
            <person name="Guo Y.-L."/>
        </authorList>
    </citation>
    <scope>NUCLEOTIDE SEQUENCE [LARGE SCALE GENOMIC DNA]</scope>
    <source>
        <strain evidence="2">cv. MN47</strain>
    </source>
</reference>
<protein>
    <submittedName>
        <fullName evidence="1">Uncharacterized protein</fullName>
    </submittedName>
</protein>
<name>D7LY78_ARALL</name>
<accession>D7LY78</accession>
<gene>
    <name evidence="1" type="ORF">ARALYDRAFT_908387</name>
</gene>
<evidence type="ECO:0000313" key="1">
    <source>
        <dbReference type="EMBL" id="EFH47384.1"/>
    </source>
</evidence>
<organism evidence="2">
    <name type="scientific">Arabidopsis lyrata subsp. lyrata</name>
    <name type="common">Lyre-leaved rock-cress</name>
    <dbReference type="NCBI Taxonomy" id="81972"/>
    <lineage>
        <taxon>Eukaryota</taxon>
        <taxon>Viridiplantae</taxon>
        <taxon>Streptophyta</taxon>
        <taxon>Embryophyta</taxon>
        <taxon>Tracheophyta</taxon>
        <taxon>Spermatophyta</taxon>
        <taxon>Magnoliopsida</taxon>
        <taxon>eudicotyledons</taxon>
        <taxon>Gunneridae</taxon>
        <taxon>Pentapetalae</taxon>
        <taxon>rosids</taxon>
        <taxon>malvids</taxon>
        <taxon>Brassicales</taxon>
        <taxon>Brassicaceae</taxon>
        <taxon>Camelineae</taxon>
        <taxon>Arabidopsis</taxon>
    </lineage>
</organism>
<proteinExistence type="predicted"/>